<dbReference type="GO" id="GO:0043565">
    <property type="term" value="F:sequence-specific DNA binding"/>
    <property type="evidence" value="ECO:0007669"/>
    <property type="project" value="InterPro"/>
</dbReference>
<dbReference type="InterPro" id="IPR051886">
    <property type="entry name" value="Seed_Dev/Stress_Resp_Reg"/>
</dbReference>
<dbReference type="PANTHER" id="PTHR46354">
    <property type="entry name" value="DOG1 DOMAIN-CONTAINING PROTEIN"/>
    <property type="match status" value="1"/>
</dbReference>
<dbReference type="InParanoid" id="A0A7J7C1R2"/>
<evidence type="ECO:0000259" key="1">
    <source>
        <dbReference type="PROSITE" id="PS51806"/>
    </source>
</evidence>
<dbReference type="Pfam" id="PF14144">
    <property type="entry name" value="DOG1"/>
    <property type="match status" value="1"/>
</dbReference>
<feature type="domain" description="DOG1" evidence="1">
    <location>
        <begin position="1"/>
        <end position="180"/>
    </location>
</feature>
<dbReference type="Proteomes" id="UP000593562">
    <property type="component" value="Unassembled WGS sequence"/>
</dbReference>
<sequence length="183" mass="20667">MNSFNRFYDSWLDQLQHLVHHLNSAPKPPTTGDDQGHLGNLVRKVMSHYAEYYRVKSVAAQRDVLGVMAAPWASSLERSLHWIAGRVSELQCETVDKENALTEEMLEWQDGVSEFIGVCGDLDEMIGRLACIVQKADDLRLRTVKSVVGLLTPQQAGEFFTAAAELQFGVRLWGLNHDRQTRN</sequence>
<dbReference type="PROSITE" id="PS51806">
    <property type="entry name" value="DOG1"/>
    <property type="match status" value="1"/>
</dbReference>
<proteinExistence type="predicted"/>
<dbReference type="EMBL" id="JAAARO010000021">
    <property type="protein sequence ID" value="KAF5728063.1"/>
    <property type="molecule type" value="Genomic_DNA"/>
</dbReference>
<dbReference type="GO" id="GO:0006351">
    <property type="term" value="P:DNA-templated transcription"/>
    <property type="evidence" value="ECO:0007669"/>
    <property type="project" value="InterPro"/>
</dbReference>
<dbReference type="PANTHER" id="PTHR46354:SF12">
    <property type="entry name" value="DNA-BINDING PROTEIN-LIKE PROTEIN"/>
    <property type="match status" value="1"/>
</dbReference>
<evidence type="ECO:0000313" key="3">
    <source>
        <dbReference type="Proteomes" id="UP000593562"/>
    </source>
</evidence>
<organism evidence="2 3">
    <name type="scientific">Tripterygium wilfordii</name>
    <name type="common">Thunder God vine</name>
    <dbReference type="NCBI Taxonomy" id="458696"/>
    <lineage>
        <taxon>Eukaryota</taxon>
        <taxon>Viridiplantae</taxon>
        <taxon>Streptophyta</taxon>
        <taxon>Embryophyta</taxon>
        <taxon>Tracheophyta</taxon>
        <taxon>Spermatophyta</taxon>
        <taxon>Magnoliopsida</taxon>
        <taxon>eudicotyledons</taxon>
        <taxon>Gunneridae</taxon>
        <taxon>Pentapetalae</taxon>
        <taxon>rosids</taxon>
        <taxon>fabids</taxon>
        <taxon>Celastrales</taxon>
        <taxon>Celastraceae</taxon>
        <taxon>Tripterygium</taxon>
    </lineage>
</organism>
<accession>A0A7J7C1R2</accession>
<comment type="caution">
    <text evidence="2">The sequence shown here is derived from an EMBL/GenBank/DDBJ whole genome shotgun (WGS) entry which is preliminary data.</text>
</comment>
<dbReference type="AlphaFoldDB" id="A0A7J7C1R2"/>
<reference evidence="2 3" key="1">
    <citation type="journal article" date="2020" name="Nat. Commun.">
        <title>Genome of Tripterygium wilfordii and identification of cytochrome P450 involved in triptolide biosynthesis.</title>
        <authorList>
            <person name="Tu L."/>
            <person name="Su P."/>
            <person name="Zhang Z."/>
            <person name="Gao L."/>
            <person name="Wang J."/>
            <person name="Hu T."/>
            <person name="Zhou J."/>
            <person name="Zhang Y."/>
            <person name="Zhao Y."/>
            <person name="Liu Y."/>
            <person name="Song Y."/>
            <person name="Tong Y."/>
            <person name="Lu Y."/>
            <person name="Yang J."/>
            <person name="Xu C."/>
            <person name="Jia M."/>
            <person name="Peters R.J."/>
            <person name="Huang L."/>
            <person name="Gao W."/>
        </authorList>
    </citation>
    <scope>NUCLEOTIDE SEQUENCE [LARGE SCALE GENOMIC DNA]</scope>
    <source>
        <strain evidence="3">cv. XIE 37</strain>
        <tissue evidence="2">Leaf</tissue>
    </source>
</reference>
<evidence type="ECO:0000313" key="2">
    <source>
        <dbReference type="EMBL" id="KAF5728063.1"/>
    </source>
</evidence>
<keyword evidence="3" id="KW-1185">Reference proteome</keyword>
<name>A0A7J7C1R2_TRIWF</name>
<protein>
    <recommendedName>
        <fullName evidence="1">DOG1 domain-containing protein</fullName>
    </recommendedName>
</protein>
<gene>
    <name evidence="2" type="ORF">HS088_TW21G00206</name>
</gene>
<dbReference type="InterPro" id="IPR025422">
    <property type="entry name" value="TGA_domain"/>
</dbReference>